<dbReference type="Proteomes" id="UP000477488">
    <property type="component" value="Unassembled WGS sequence"/>
</dbReference>
<dbReference type="NCBIfam" id="TIGR02210">
    <property type="entry name" value="rodA_shape"/>
    <property type="match status" value="1"/>
</dbReference>
<feature type="transmembrane region" description="Helical" evidence="11">
    <location>
        <begin position="75"/>
        <end position="93"/>
    </location>
</feature>
<evidence type="ECO:0000313" key="12">
    <source>
        <dbReference type="EMBL" id="MSS27967.1"/>
    </source>
</evidence>
<evidence type="ECO:0000256" key="5">
    <source>
        <dbReference type="ARBA" id="ARBA00022692"/>
    </source>
</evidence>
<dbReference type="GO" id="GO:0051301">
    <property type="term" value="P:cell division"/>
    <property type="evidence" value="ECO:0007669"/>
    <property type="project" value="InterPro"/>
</dbReference>
<feature type="transmembrane region" description="Helical" evidence="11">
    <location>
        <begin position="272"/>
        <end position="293"/>
    </location>
</feature>
<dbReference type="GO" id="GO:0005886">
    <property type="term" value="C:plasma membrane"/>
    <property type="evidence" value="ECO:0007669"/>
    <property type="project" value="UniProtKB-SubCell"/>
</dbReference>
<evidence type="ECO:0000256" key="7">
    <source>
        <dbReference type="ARBA" id="ARBA00022984"/>
    </source>
</evidence>
<sequence>MDKRLFSYINWGLLACMLLLYFLGVGNLYSASGTRLGDGLAFSGFYQRQLIWGVCGLACMLLAMSFDYRQLRNLAWPFFLITLVLLLLVPVAGKTVYGAKRWLSLGFMSIQPSELAKLAVLVLAARLLARDGRPLGWKDFMAVLAVGLIPSALIITQPDLGTTLMILLILGGMILFHGLKGYVLKTCLLAAPCAAAFMWFVGMHDYQRQRILTFLDPGNDPRGTGYHILQSRIAIGSGQLWGKGFREGTQSQLRFLPERHSDFAVAVFGEEWGFAGCVALVTLFCLFLLSIFSTAVQAKDRFGSMLVVGVFFYFFWQIFINMGMVIGLMPVVGIPLPFISYGGSATLVNFTLLGIVLNVSMRRFMFKG</sequence>
<dbReference type="GO" id="GO:0009252">
    <property type="term" value="P:peptidoglycan biosynthetic process"/>
    <property type="evidence" value="ECO:0007669"/>
    <property type="project" value="UniProtKB-UniRule"/>
</dbReference>
<dbReference type="GO" id="GO:0008360">
    <property type="term" value="P:regulation of cell shape"/>
    <property type="evidence" value="ECO:0007669"/>
    <property type="project" value="UniProtKB-KW"/>
</dbReference>
<comment type="catalytic activity">
    <reaction evidence="11">
        <text>[GlcNAc-(1-&gt;4)-Mur2Ac(oyl-L-Ala-gamma-D-Glu-L-Lys-D-Ala-D-Ala)](n)-di-trans,octa-cis-undecaprenyl diphosphate + beta-D-GlcNAc-(1-&gt;4)-Mur2Ac(oyl-L-Ala-gamma-D-Glu-L-Lys-D-Ala-D-Ala)-di-trans,octa-cis-undecaprenyl diphosphate = [GlcNAc-(1-&gt;4)-Mur2Ac(oyl-L-Ala-gamma-D-Glu-L-Lys-D-Ala-D-Ala)](n+1)-di-trans,octa-cis-undecaprenyl diphosphate + di-trans,octa-cis-undecaprenyl diphosphate + H(+)</text>
        <dbReference type="Rhea" id="RHEA:23708"/>
        <dbReference type="Rhea" id="RHEA-COMP:9602"/>
        <dbReference type="Rhea" id="RHEA-COMP:9603"/>
        <dbReference type="ChEBI" id="CHEBI:15378"/>
        <dbReference type="ChEBI" id="CHEBI:58405"/>
        <dbReference type="ChEBI" id="CHEBI:60033"/>
        <dbReference type="ChEBI" id="CHEBI:78435"/>
        <dbReference type="EC" id="2.4.99.28"/>
    </reaction>
</comment>
<keyword evidence="7 11" id="KW-0573">Peptidoglycan synthesis</keyword>
<comment type="pathway">
    <text evidence="11">Cell wall biogenesis; peptidoglycan biosynthesis.</text>
</comment>
<dbReference type="PANTHER" id="PTHR30474">
    <property type="entry name" value="CELL CYCLE PROTEIN"/>
    <property type="match status" value="1"/>
</dbReference>
<dbReference type="EC" id="2.4.99.28" evidence="11"/>
<reference evidence="12 13" key="1">
    <citation type="submission" date="2019-09" db="EMBL/GenBank/DDBJ databases">
        <title>In-depth cultivation of the pig gut microbiome towards novel bacterial diversity and tailored functional studies.</title>
        <authorList>
            <person name="Wylensek D."/>
            <person name="Hitch T.C.A."/>
            <person name="Clavel T."/>
        </authorList>
    </citation>
    <scope>NUCLEOTIDE SEQUENCE [LARGE SCALE GENOMIC DNA]</scope>
    <source>
        <strain evidence="12 13">PG-178-WT-4</strain>
    </source>
</reference>
<name>A0A6L5XL75_9BACT</name>
<feature type="transmembrane region" description="Helical" evidence="11">
    <location>
        <begin position="162"/>
        <end position="179"/>
    </location>
</feature>
<evidence type="ECO:0000256" key="10">
    <source>
        <dbReference type="ARBA" id="ARBA00023316"/>
    </source>
</evidence>
<evidence type="ECO:0000256" key="4">
    <source>
        <dbReference type="ARBA" id="ARBA00022679"/>
    </source>
</evidence>
<dbReference type="PROSITE" id="PS00428">
    <property type="entry name" value="FTSW_RODA_SPOVE"/>
    <property type="match status" value="1"/>
</dbReference>
<dbReference type="PANTHER" id="PTHR30474:SF1">
    <property type="entry name" value="PEPTIDOGLYCAN GLYCOSYLTRANSFERASE MRDB"/>
    <property type="match status" value="1"/>
</dbReference>
<keyword evidence="2 11" id="KW-1003">Cell membrane</keyword>
<keyword evidence="3 11" id="KW-0328">Glycosyltransferase</keyword>
<evidence type="ECO:0000256" key="9">
    <source>
        <dbReference type="ARBA" id="ARBA00023136"/>
    </source>
</evidence>
<protein>
    <recommendedName>
        <fullName evidence="11">Peptidoglycan glycosyltransferase RodA</fullName>
        <shortName evidence="11">PGT</shortName>
        <ecNumber evidence="11">2.4.99.28</ecNumber>
    </recommendedName>
    <alternativeName>
        <fullName evidence="11">Cell elongation protein RodA</fullName>
    </alternativeName>
    <alternativeName>
        <fullName evidence="11">Cell wall polymerase</fullName>
    </alternativeName>
    <alternativeName>
        <fullName evidence="11">Peptidoglycan polymerase</fullName>
        <shortName evidence="11">PG polymerase</shortName>
    </alternativeName>
</protein>
<evidence type="ECO:0000256" key="1">
    <source>
        <dbReference type="ARBA" id="ARBA00004141"/>
    </source>
</evidence>
<dbReference type="UniPathway" id="UPA00219"/>
<feature type="transmembrane region" description="Helical" evidence="11">
    <location>
        <begin position="305"/>
        <end position="332"/>
    </location>
</feature>
<feature type="transmembrane region" description="Helical" evidence="11">
    <location>
        <begin position="105"/>
        <end position="128"/>
    </location>
</feature>
<dbReference type="InterPro" id="IPR001182">
    <property type="entry name" value="FtsW/RodA"/>
</dbReference>
<comment type="function">
    <text evidence="11">Peptidoglycan polymerase that is essential for cell wall elongation.</text>
</comment>
<keyword evidence="10 11" id="KW-0961">Cell wall biogenesis/degradation</keyword>
<feature type="transmembrane region" description="Helical" evidence="11">
    <location>
        <begin position="186"/>
        <end position="204"/>
    </location>
</feature>
<feature type="transmembrane region" description="Helical" evidence="11">
    <location>
        <begin position="338"/>
        <end position="359"/>
    </location>
</feature>
<evidence type="ECO:0000256" key="11">
    <source>
        <dbReference type="HAMAP-Rule" id="MF_02079"/>
    </source>
</evidence>
<dbReference type="AlphaFoldDB" id="A0A6L5XL75"/>
<dbReference type="GO" id="GO:0008955">
    <property type="term" value="F:peptidoglycan glycosyltransferase activity"/>
    <property type="evidence" value="ECO:0007669"/>
    <property type="project" value="UniProtKB-UniRule"/>
</dbReference>
<feature type="transmembrane region" description="Helical" evidence="11">
    <location>
        <begin position="50"/>
        <end position="68"/>
    </location>
</feature>
<dbReference type="GO" id="GO:0015648">
    <property type="term" value="F:lipid-linked peptidoglycan transporter activity"/>
    <property type="evidence" value="ECO:0007669"/>
    <property type="project" value="TreeGrafter"/>
</dbReference>
<dbReference type="PROSITE" id="PS51257">
    <property type="entry name" value="PROKAR_LIPOPROTEIN"/>
    <property type="match status" value="1"/>
</dbReference>
<accession>A0A6L5XL75</accession>
<proteinExistence type="inferred from homology"/>
<dbReference type="GO" id="GO:0032153">
    <property type="term" value="C:cell division site"/>
    <property type="evidence" value="ECO:0007669"/>
    <property type="project" value="TreeGrafter"/>
</dbReference>
<dbReference type="EMBL" id="VUMH01000007">
    <property type="protein sequence ID" value="MSS27967.1"/>
    <property type="molecule type" value="Genomic_DNA"/>
</dbReference>
<keyword evidence="9 11" id="KW-0472">Membrane</keyword>
<comment type="similarity">
    <text evidence="11">Belongs to the SEDS family. MrdB/RodA subfamily.</text>
</comment>
<comment type="subcellular location">
    <subcellularLocation>
        <location evidence="11">Cell membrane</location>
        <topology evidence="11">Multi-pass membrane protein</topology>
    </subcellularLocation>
    <subcellularLocation>
        <location evidence="1">Membrane</location>
        <topology evidence="1">Multi-pass membrane protein</topology>
    </subcellularLocation>
</comment>
<evidence type="ECO:0000256" key="8">
    <source>
        <dbReference type="ARBA" id="ARBA00022989"/>
    </source>
</evidence>
<keyword evidence="5 11" id="KW-0812">Transmembrane</keyword>
<keyword evidence="4 11" id="KW-0808">Transferase</keyword>
<dbReference type="InterPro" id="IPR018365">
    <property type="entry name" value="Cell_cycle_FtsW-rel_CS"/>
</dbReference>
<dbReference type="RefSeq" id="WP_154510948.1">
    <property type="nucleotide sequence ID" value="NZ_JAXELC010000020.1"/>
</dbReference>
<evidence type="ECO:0000256" key="3">
    <source>
        <dbReference type="ARBA" id="ARBA00022676"/>
    </source>
</evidence>
<keyword evidence="13" id="KW-1185">Reference proteome</keyword>
<evidence type="ECO:0000256" key="2">
    <source>
        <dbReference type="ARBA" id="ARBA00022475"/>
    </source>
</evidence>
<dbReference type="InterPro" id="IPR011923">
    <property type="entry name" value="RodA/MrdB"/>
</dbReference>
<evidence type="ECO:0000313" key="13">
    <source>
        <dbReference type="Proteomes" id="UP000477488"/>
    </source>
</evidence>
<organism evidence="12 13">
    <name type="scientific">Desulfovibrio porci</name>
    <dbReference type="NCBI Taxonomy" id="2605782"/>
    <lineage>
        <taxon>Bacteria</taxon>
        <taxon>Pseudomonadati</taxon>
        <taxon>Thermodesulfobacteriota</taxon>
        <taxon>Desulfovibrionia</taxon>
        <taxon>Desulfovibrionales</taxon>
        <taxon>Desulfovibrionaceae</taxon>
        <taxon>Desulfovibrio</taxon>
    </lineage>
</organism>
<comment type="caution">
    <text evidence="12">The sequence shown here is derived from an EMBL/GenBank/DDBJ whole genome shotgun (WGS) entry which is preliminary data.</text>
</comment>
<dbReference type="GO" id="GO:0071555">
    <property type="term" value="P:cell wall organization"/>
    <property type="evidence" value="ECO:0007669"/>
    <property type="project" value="UniProtKB-KW"/>
</dbReference>
<feature type="transmembrane region" description="Helical" evidence="11">
    <location>
        <begin position="140"/>
        <end position="156"/>
    </location>
</feature>
<keyword evidence="6 11" id="KW-0133">Cell shape</keyword>
<dbReference type="HAMAP" id="MF_02079">
    <property type="entry name" value="PGT_RodA"/>
    <property type="match status" value="1"/>
</dbReference>
<keyword evidence="8 11" id="KW-1133">Transmembrane helix</keyword>
<evidence type="ECO:0000256" key="6">
    <source>
        <dbReference type="ARBA" id="ARBA00022960"/>
    </source>
</evidence>
<feature type="transmembrane region" description="Helical" evidence="11">
    <location>
        <begin position="12"/>
        <end position="30"/>
    </location>
</feature>
<dbReference type="Pfam" id="PF01098">
    <property type="entry name" value="FTSW_RODA_SPOVE"/>
    <property type="match status" value="1"/>
</dbReference>
<gene>
    <name evidence="11 12" type="primary">rodA</name>
    <name evidence="12" type="ORF">FYJ44_07910</name>
</gene>